<evidence type="ECO:0000256" key="4">
    <source>
        <dbReference type="ARBA" id="ARBA00023015"/>
    </source>
</evidence>
<dbReference type="GO" id="GO:0008270">
    <property type="term" value="F:zinc ion binding"/>
    <property type="evidence" value="ECO:0007669"/>
    <property type="project" value="TreeGrafter"/>
</dbReference>
<dbReference type="Gene3D" id="1.10.10.10">
    <property type="entry name" value="Winged helix-like DNA-binding domain superfamily/Winged helix DNA-binding domain"/>
    <property type="match status" value="1"/>
</dbReference>
<dbReference type="SUPFAM" id="SSF46785">
    <property type="entry name" value="Winged helix' DNA-binding domain"/>
    <property type="match status" value="1"/>
</dbReference>
<feature type="binding site" evidence="7">
    <location>
        <position position="108"/>
    </location>
    <ligand>
        <name>Zn(2+)</name>
        <dbReference type="ChEBI" id="CHEBI:29105"/>
    </ligand>
</feature>
<accession>A0A1D8IL07</accession>
<dbReference type="KEGG" id="aprs:BI364_03315"/>
<comment type="cofactor">
    <cofactor evidence="7">
        <name>Zn(2+)</name>
        <dbReference type="ChEBI" id="CHEBI:29105"/>
    </cofactor>
    <text evidence="7">Binds 1 zinc ion per subunit.</text>
</comment>
<keyword evidence="3 7" id="KW-0862">Zinc</keyword>
<dbReference type="EMBL" id="CP017415">
    <property type="protein sequence ID" value="AOU97159.1"/>
    <property type="molecule type" value="Genomic_DNA"/>
</dbReference>
<evidence type="ECO:0000256" key="2">
    <source>
        <dbReference type="ARBA" id="ARBA00022491"/>
    </source>
</evidence>
<dbReference type="PANTHER" id="PTHR33202:SF6">
    <property type="entry name" value="ZINC UPTAKE REGULATION PROTEIN"/>
    <property type="match status" value="1"/>
</dbReference>
<comment type="similarity">
    <text evidence="1">Belongs to the Fur family.</text>
</comment>
<dbReference type="InterPro" id="IPR036390">
    <property type="entry name" value="WH_DNA-bd_sf"/>
</dbReference>
<dbReference type="InterPro" id="IPR002481">
    <property type="entry name" value="FUR"/>
</dbReference>
<dbReference type="Gene3D" id="3.30.1490.190">
    <property type="match status" value="1"/>
</dbReference>
<reference evidence="9" key="1">
    <citation type="submission" date="2016-09" db="EMBL/GenBank/DDBJ databases">
        <title>Acidihalobacter prosperus F5.</title>
        <authorList>
            <person name="Khaleque H.N."/>
            <person name="Ramsay J.P."/>
            <person name="Kaksonen A.H."/>
            <person name="Boxall N.J."/>
            <person name="Watkin E.L.J."/>
        </authorList>
    </citation>
    <scope>NUCLEOTIDE SEQUENCE [LARGE SCALE GENOMIC DNA]</scope>
    <source>
        <strain evidence="9">F5</strain>
    </source>
</reference>
<feature type="binding site" evidence="7">
    <location>
        <position position="151"/>
    </location>
    <ligand>
        <name>Zn(2+)</name>
        <dbReference type="ChEBI" id="CHEBI:29105"/>
    </ligand>
</feature>
<feature type="binding site" evidence="7">
    <location>
        <position position="111"/>
    </location>
    <ligand>
        <name>Zn(2+)</name>
        <dbReference type="ChEBI" id="CHEBI:29105"/>
    </ligand>
</feature>
<dbReference type="GO" id="GO:0045892">
    <property type="term" value="P:negative regulation of DNA-templated transcription"/>
    <property type="evidence" value="ECO:0007669"/>
    <property type="project" value="TreeGrafter"/>
</dbReference>
<evidence type="ECO:0000313" key="8">
    <source>
        <dbReference type="EMBL" id="AOU97159.1"/>
    </source>
</evidence>
<name>A0A1D8IL07_9GAMM</name>
<dbReference type="InterPro" id="IPR043135">
    <property type="entry name" value="Fur_C"/>
</dbReference>
<evidence type="ECO:0008006" key="10">
    <source>
        <dbReference type="Google" id="ProtNLM"/>
    </source>
</evidence>
<keyword evidence="6" id="KW-0804">Transcription</keyword>
<evidence type="ECO:0000256" key="5">
    <source>
        <dbReference type="ARBA" id="ARBA00023125"/>
    </source>
</evidence>
<evidence type="ECO:0000256" key="6">
    <source>
        <dbReference type="ARBA" id="ARBA00023163"/>
    </source>
</evidence>
<proteinExistence type="inferred from homology"/>
<organism evidence="8 9">
    <name type="scientific">Acidihalobacter yilgarnensis</name>
    <dbReference type="NCBI Taxonomy" id="2819280"/>
    <lineage>
        <taxon>Bacteria</taxon>
        <taxon>Pseudomonadati</taxon>
        <taxon>Pseudomonadota</taxon>
        <taxon>Gammaproteobacteria</taxon>
        <taxon>Chromatiales</taxon>
        <taxon>Ectothiorhodospiraceae</taxon>
        <taxon>Acidihalobacter</taxon>
    </lineage>
</organism>
<dbReference type="GO" id="GO:1900376">
    <property type="term" value="P:regulation of secondary metabolite biosynthetic process"/>
    <property type="evidence" value="ECO:0007669"/>
    <property type="project" value="TreeGrafter"/>
</dbReference>
<dbReference type="GO" id="GO:0003700">
    <property type="term" value="F:DNA-binding transcription factor activity"/>
    <property type="evidence" value="ECO:0007669"/>
    <property type="project" value="InterPro"/>
</dbReference>
<sequence length="154" mass="17125">MDPRTSTEDAGWRHRLDQAERLCRERGARFTPLRRRVFECLLTRGAPVGAYELLAELREEGFADGPPTVYRALDFLRAQGLAHRVRSTNAFVACDHPGDAHGGLLLICRECGGSVEVEPDVVGAVVREQAALHDFEAATQLIEISGWCQRCRPL</sequence>
<evidence type="ECO:0000256" key="3">
    <source>
        <dbReference type="ARBA" id="ARBA00022833"/>
    </source>
</evidence>
<keyword evidence="7" id="KW-0479">Metal-binding</keyword>
<gene>
    <name evidence="8" type="ORF">BI364_03315</name>
</gene>
<evidence type="ECO:0000313" key="9">
    <source>
        <dbReference type="Proteomes" id="UP000095401"/>
    </source>
</evidence>
<keyword evidence="2" id="KW-0678">Repressor</keyword>
<evidence type="ECO:0000256" key="1">
    <source>
        <dbReference type="ARBA" id="ARBA00007957"/>
    </source>
</evidence>
<protein>
    <recommendedName>
        <fullName evidence="10">Ferric uptake regulation protein</fullName>
    </recommendedName>
</protein>
<keyword evidence="5" id="KW-0238">DNA-binding</keyword>
<dbReference type="GO" id="GO:0000976">
    <property type="term" value="F:transcription cis-regulatory region binding"/>
    <property type="evidence" value="ECO:0007669"/>
    <property type="project" value="TreeGrafter"/>
</dbReference>
<dbReference type="PANTHER" id="PTHR33202">
    <property type="entry name" value="ZINC UPTAKE REGULATION PROTEIN"/>
    <property type="match status" value="1"/>
</dbReference>
<keyword evidence="4" id="KW-0805">Transcription regulation</keyword>
<dbReference type="Proteomes" id="UP000095401">
    <property type="component" value="Chromosome"/>
</dbReference>
<evidence type="ECO:0000256" key="7">
    <source>
        <dbReference type="PIRSR" id="PIRSR602481-1"/>
    </source>
</evidence>
<dbReference type="RefSeq" id="WP_070077547.1">
    <property type="nucleotide sequence ID" value="NZ_CP017415.1"/>
</dbReference>
<dbReference type="Pfam" id="PF01475">
    <property type="entry name" value="FUR"/>
    <property type="match status" value="1"/>
</dbReference>
<dbReference type="InterPro" id="IPR036388">
    <property type="entry name" value="WH-like_DNA-bd_sf"/>
</dbReference>
<feature type="binding site" evidence="7">
    <location>
        <position position="148"/>
    </location>
    <ligand>
        <name>Zn(2+)</name>
        <dbReference type="ChEBI" id="CHEBI:29105"/>
    </ligand>
</feature>
<keyword evidence="9" id="KW-1185">Reference proteome</keyword>
<dbReference type="GO" id="GO:0005829">
    <property type="term" value="C:cytosol"/>
    <property type="evidence" value="ECO:0007669"/>
    <property type="project" value="TreeGrafter"/>
</dbReference>
<dbReference type="AlphaFoldDB" id="A0A1D8IL07"/>